<dbReference type="InterPro" id="IPR020785">
    <property type="entry name" value="Ribosomal_uL11_CS"/>
</dbReference>
<dbReference type="PROSITE" id="PS00359">
    <property type="entry name" value="RIBOSOMAL_L11"/>
    <property type="match status" value="1"/>
</dbReference>
<comment type="caution">
    <text evidence="10">The sequence shown here is derived from an EMBL/GenBank/DDBJ whole genome shotgun (WGS) entry which is preliminary data.</text>
</comment>
<keyword evidence="2 7" id="KW-0488">Methylation</keyword>
<keyword evidence="5 7" id="KW-0689">Ribosomal protein</keyword>
<evidence type="ECO:0000256" key="2">
    <source>
        <dbReference type="ARBA" id="ARBA00022481"/>
    </source>
</evidence>
<dbReference type="GO" id="GO:0003735">
    <property type="term" value="F:structural constituent of ribosome"/>
    <property type="evidence" value="ECO:0007669"/>
    <property type="project" value="InterPro"/>
</dbReference>
<dbReference type="InterPro" id="IPR000911">
    <property type="entry name" value="Ribosomal_uL11"/>
</dbReference>
<dbReference type="SMART" id="SM00649">
    <property type="entry name" value="RL11"/>
    <property type="match status" value="1"/>
</dbReference>
<dbReference type="AlphaFoldDB" id="A0A6L6TLX7"/>
<evidence type="ECO:0000313" key="11">
    <source>
        <dbReference type="Proteomes" id="UP000757890"/>
    </source>
</evidence>
<evidence type="ECO:0000256" key="6">
    <source>
        <dbReference type="ARBA" id="ARBA00023274"/>
    </source>
</evidence>
<keyword evidence="6 7" id="KW-0687">Ribonucleoprotein</keyword>
<accession>A0A6L6TLX7</accession>
<evidence type="ECO:0000256" key="1">
    <source>
        <dbReference type="ARBA" id="ARBA00010537"/>
    </source>
</evidence>
<dbReference type="Pfam" id="PF00298">
    <property type="entry name" value="Ribosomal_L11"/>
    <property type="match status" value="1"/>
</dbReference>
<dbReference type="FunFam" id="1.10.10.250:FF:000001">
    <property type="entry name" value="50S ribosomal protein L11"/>
    <property type="match status" value="1"/>
</dbReference>
<evidence type="ECO:0000256" key="9">
    <source>
        <dbReference type="RuleBase" id="RU003979"/>
    </source>
</evidence>
<dbReference type="GO" id="GO:0022625">
    <property type="term" value="C:cytosolic large ribosomal subunit"/>
    <property type="evidence" value="ECO:0007669"/>
    <property type="project" value="TreeGrafter"/>
</dbReference>
<keyword evidence="4 7" id="KW-0694">RNA-binding</keyword>
<dbReference type="HAMAP" id="MF_00736">
    <property type="entry name" value="Ribosomal_uL11"/>
    <property type="match status" value="1"/>
</dbReference>
<gene>
    <name evidence="7 10" type="primary">rplK</name>
    <name evidence="10" type="ORF">HXL70_05090</name>
</gene>
<reference evidence="10" key="1">
    <citation type="submission" date="2020-04" db="EMBL/GenBank/DDBJ databases">
        <title>Deep metagenomics examines the oral microbiome during advanced dental caries in children, revealing novel taxa and co-occurrences with host molecules.</title>
        <authorList>
            <person name="Baker J.L."/>
            <person name="Morton J.T."/>
            <person name="Dinis M."/>
            <person name="Alvarez R."/>
            <person name="Tran N.C."/>
            <person name="Knight R."/>
            <person name="Edlund A."/>
        </authorList>
    </citation>
    <scope>NUCLEOTIDE SEQUENCE</scope>
    <source>
        <strain evidence="10">JCVI_32_bin.14</strain>
    </source>
</reference>
<dbReference type="InterPro" id="IPR036769">
    <property type="entry name" value="Ribosomal_uL11_C_sf"/>
</dbReference>
<dbReference type="InterPro" id="IPR020783">
    <property type="entry name" value="Ribosomal_uL11_C"/>
</dbReference>
<dbReference type="GO" id="GO:0006412">
    <property type="term" value="P:translation"/>
    <property type="evidence" value="ECO:0007669"/>
    <property type="project" value="UniProtKB-UniRule"/>
</dbReference>
<dbReference type="CDD" id="cd00349">
    <property type="entry name" value="Ribosomal_L11"/>
    <property type="match status" value="1"/>
</dbReference>
<dbReference type="Proteomes" id="UP000757890">
    <property type="component" value="Unassembled WGS sequence"/>
</dbReference>
<dbReference type="SUPFAM" id="SSF54747">
    <property type="entry name" value="Ribosomal L11/L12e N-terminal domain"/>
    <property type="match status" value="1"/>
</dbReference>
<evidence type="ECO:0000313" key="10">
    <source>
        <dbReference type="EMBL" id="MBF1129405.1"/>
    </source>
</evidence>
<dbReference type="GO" id="GO:0070180">
    <property type="term" value="F:large ribosomal subunit rRNA binding"/>
    <property type="evidence" value="ECO:0007669"/>
    <property type="project" value="UniProtKB-UniRule"/>
</dbReference>
<evidence type="ECO:0000256" key="7">
    <source>
        <dbReference type="HAMAP-Rule" id="MF_00736"/>
    </source>
</evidence>
<evidence type="ECO:0000256" key="8">
    <source>
        <dbReference type="RuleBase" id="RU003978"/>
    </source>
</evidence>
<comment type="subunit">
    <text evidence="7">Part of the ribosomal stalk of the 50S ribosomal subunit. Interacts with L10 and the large rRNA to form the base of the stalk. L10 forms an elongated spine to which L12 dimers bind in a sequential fashion forming a multimeric L10(L12)X complex.</text>
</comment>
<dbReference type="Gene3D" id="3.30.1550.10">
    <property type="entry name" value="Ribosomal protein L11/L12, N-terminal domain"/>
    <property type="match status" value="1"/>
</dbReference>
<comment type="similarity">
    <text evidence="1 7 8">Belongs to the universal ribosomal protein uL11 family.</text>
</comment>
<dbReference type="RefSeq" id="WP_007070817.1">
    <property type="nucleotide sequence ID" value="NZ_CAJPSS010000001.1"/>
</dbReference>
<dbReference type="InterPro" id="IPR036796">
    <property type="entry name" value="Ribosomal_uL11_N_sf"/>
</dbReference>
<dbReference type="GeneID" id="78278363"/>
<comment type="PTM">
    <text evidence="7 9">One or more lysine residues are methylated.</text>
</comment>
<dbReference type="SUPFAM" id="SSF46906">
    <property type="entry name" value="Ribosomal protein L11, C-terminal domain"/>
    <property type="match status" value="1"/>
</dbReference>
<keyword evidence="3 7" id="KW-0699">rRNA-binding</keyword>
<comment type="function">
    <text evidence="7 9">Forms part of the ribosomal stalk which helps the ribosome interact with GTP-bound translation factors.</text>
</comment>
<dbReference type="NCBIfam" id="TIGR01632">
    <property type="entry name" value="L11_bact"/>
    <property type="match status" value="1"/>
</dbReference>
<evidence type="ECO:0000256" key="3">
    <source>
        <dbReference type="ARBA" id="ARBA00022730"/>
    </source>
</evidence>
<dbReference type="InterPro" id="IPR020784">
    <property type="entry name" value="Ribosomal_uL11_N"/>
</dbReference>
<protein>
    <recommendedName>
        <fullName evidence="7">Large ribosomal subunit protein uL11</fullName>
    </recommendedName>
</protein>
<name>A0A6L6TLX7_9FIRM</name>
<dbReference type="FunFam" id="3.30.1550.10:FF:000001">
    <property type="entry name" value="50S ribosomal protein L11"/>
    <property type="match status" value="1"/>
</dbReference>
<dbReference type="EMBL" id="JABZMK010000023">
    <property type="protein sequence ID" value="MBF1129405.1"/>
    <property type="molecule type" value="Genomic_DNA"/>
</dbReference>
<proteinExistence type="inferred from homology"/>
<dbReference type="Pfam" id="PF03946">
    <property type="entry name" value="Ribosomal_L11_N"/>
    <property type="match status" value="1"/>
</dbReference>
<organism evidence="10 11">
    <name type="scientific">Dialister invisus</name>
    <dbReference type="NCBI Taxonomy" id="218538"/>
    <lineage>
        <taxon>Bacteria</taxon>
        <taxon>Bacillati</taxon>
        <taxon>Bacillota</taxon>
        <taxon>Negativicutes</taxon>
        <taxon>Veillonellales</taxon>
        <taxon>Veillonellaceae</taxon>
        <taxon>Dialister</taxon>
    </lineage>
</organism>
<evidence type="ECO:0000256" key="4">
    <source>
        <dbReference type="ARBA" id="ARBA00022884"/>
    </source>
</evidence>
<dbReference type="PANTHER" id="PTHR11661:SF1">
    <property type="entry name" value="LARGE RIBOSOMAL SUBUNIT PROTEIN UL11M"/>
    <property type="match status" value="1"/>
</dbReference>
<dbReference type="Gene3D" id="1.10.10.250">
    <property type="entry name" value="Ribosomal protein L11, C-terminal domain"/>
    <property type="match status" value="1"/>
</dbReference>
<evidence type="ECO:0000256" key="5">
    <source>
        <dbReference type="ARBA" id="ARBA00022980"/>
    </source>
</evidence>
<dbReference type="InterPro" id="IPR006519">
    <property type="entry name" value="Ribosomal_uL11_bac-typ"/>
</dbReference>
<sequence length="141" mass="14978">MAKKITKMVKLQVPAGKATPAPPVGPALGQAGVNIMSFVKDFNDRTAKQAGLIIPVEITVYEDRSFTFICKTPPAAVLLKKAAGLEKASGEPNKNKVGKVTRAQVKEIAETKMPDLNANTVEAAMRLVEGTARSMGIEVTD</sequence>
<dbReference type="PANTHER" id="PTHR11661">
    <property type="entry name" value="60S RIBOSOMAL PROTEIN L12"/>
    <property type="match status" value="1"/>
</dbReference>